<gene>
    <name evidence="9" type="ORF">WMY93_018369</name>
</gene>
<evidence type="ECO:0000256" key="1">
    <source>
        <dbReference type="ARBA" id="ARBA00004123"/>
    </source>
</evidence>
<feature type="compositionally biased region" description="Polar residues" evidence="7">
    <location>
        <begin position="166"/>
        <end position="179"/>
    </location>
</feature>
<name>A0AAW0NNN9_9GOBI</name>
<dbReference type="SUPFAM" id="SSF46689">
    <property type="entry name" value="Homeodomain-like"/>
    <property type="match status" value="1"/>
</dbReference>
<dbReference type="PANTHER" id="PTHR46123:SF4">
    <property type="entry name" value="MIX-TYPE HOMEOBOX GENE 1-RELATED"/>
    <property type="match status" value="1"/>
</dbReference>
<evidence type="ECO:0000259" key="8">
    <source>
        <dbReference type="PROSITE" id="PS50071"/>
    </source>
</evidence>
<evidence type="ECO:0000313" key="10">
    <source>
        <dbReference type="Proteomes" id="UP001460270"/>
    </source>
</evidence>
<reference evidence="10" key="1">
    <citation type="submission" date="2024-04" db="EMBL/GenBank/DDBJ databases">
        <title>Salinicola lusitanus LLJ914,a marine bacterium isolated from the Okinawa Trough.</title>
        <authorList>
            <person name="Li J."/>
        </authorList>
    </citation>
    <scope>NUCLEOTIDE SEQUENCE [LARGE SCALE GENOMIC DNA]</scope>
</reference>
<sequence>MDCKRGDPRTLRAQSRQRFNPKLSPAQGIHKQSSMWKDTCDDDARLGSNMASSRNASRRKRTSFSKEHVELLKATFETDPYPGISLRESLSHTTGLPESRIQVVVPEPTSSHSEMQRCEKSSWQSDSPGREATLLTPHIAKRASVSPQAPPPPSSKKNAPKPASSTNALTPTAHQPTVR</sequence>
<dbReference type="InterPro" id="IPR001356">
    <property type="entry name" value="HD"/>
</dbReference>
<feature type="compositionally biased region" description="Basic and acidic residues" evidence="7">
    <location>
        <begin position="1"/>
        <end position="10"/>
    </location>
</feature>
<evidence type="ECO:0000256" key="5">
    <source>
        <dbReference type="PROSITE-ProRule" id="PRU00108"/>
    </source>
</evidence>
<evidence type="ECO:0000256" key="7">
    <source>
        <dbReference type="SAM" id="MobiDB-lite"/>
    </source>
</evidence>
<evidence type="ECO:0000256" key="3">
    <source>
        <dbReference type="ARBA" id="ARBA00023155"/>
    </source>
</evidence>
<feature type="region of interest" description="Disordered" evidence="7">
    <location>
        <begin position="78"/>
        <end position="179"/>
    </location>
</feature>
<evidence type="ECO:0000256" key="2">
    <source>
        <dbReference type="ARBA" id="ARBA00023125"/>
    </source>
</evidence>
<dbReference type="SMART" id="SM00389">
    <property type="entry name" value="HOX"/>
    <property type="match status" value="1"/>
</dbReference>
<dbReference type="Pfam" id="PF00046">
    <property type="entry name" value="Homeodomain"/>
    <property type="match status" value="1"/>
</dbReference>
<dbReference type="PROSITE" id="PS50071">
    <property type="entry name" value="HOMEOBOX_2"/>
    <property type="match status" value="1"/>
</dbReference>
<keyword evidence="2 5" id="KW-0238">DNA-binding</keyword>
<proteinExistence type="predicted"/>
<feature type="DNA-binding region" description="Homeobox" evidence="5">
    <location>
        <begin position="57"/>
        <end position="104"/>
    </location>
</feature>
<dbReference type="InterPro" id="IPR009057">
    <property type="entry name" value="Homeodomain-like_sf"/>
</dbReference>
<dbReference type="GO" id="GO:0005634">
    <property type="term" value="C:nucleus"/>
    <property type="evidence" value="ECO:0007669"/>
    <property type="project" value="UniProtKB-SubCell"/>
</dbReference>
<feature type="domain" description="Homeobox" evidence="8">
    <location>
        <begin position="55"/>
        <end position="103"/>
    </location>
</feature>
<comment type="caution">
    <text evidence="9">The sequence shown here is derived from an EMBL/GenBank/DDBJ whole genome shotgun (WGS) entry which is preliminary data.</text>
</comment>
<dbReference type="GO" id="GO:0000977">
    <property type="term" value="F:RNA polymerase II transcription regulatory region sequence-specific DNA binding"/>
    <property type="evidence" value="ECO:0007669"/>
    <property type="project" value="TreeGrafter"/>
</dbReference>
<dbReference type="Proteomes" id="UP001460270">
    <property type="component" value="Unassembled WGS sequence"/>
</dbReference>
<evidence type="ECO:0000256" key="6">
    <source>
        <dbReference type="RuleBase" id="RU000682"/>
    </source>
</evidence>
<dbReference type="CDD" id="cd00086">
    <property type="entry name" value="homeodomain"/>
    <property type="match status" value="1"/>
</dbReference>
<dbReference type="AlphaFoldDB" id="A0AAW0NNN9"/>
<dbReference type="EMBL" id="JBBPFD010000013">
    <property type="protein sequence ID" value="KAK7901600.1"/>
    <property type="molecule type" value="Genomic_DNA"/>
</dbReference>
<evidence type="ECO:0000256" key="4">
    <source>
        <dbReference type="ARBA" id="ARBA00023242"/>
    </source>
</evidence>
<feature type="compositionally biased region" description="Low complexity" evidence="7">
    <location>
        <begin position="155"/>
        <end position="165"/>
    </location>
</feature>
<comment type="subcellular location">
    <subcellularLocation>
        <location evidence="1 5 6">Nucleus</location>
    </subcellularLocation>
</comment>
<evidence type="ECO:0000313" key="9">
    <source>
        <dbReference type="EMBL" id="KAK7901600.1"/>
    </source>
</evidence>
<organism evidence="9 10">
    <name type="scientific">Mugilogobius chulae</name>
    <name type="common">yellowstripe goby</name>
    <dbReference type="NCBI Taxonomy" id="88201"/>
    <lineage>
        <taxon>Eukaryota</taxon>
        <taxon>Metazoa</taxon>
        <taxon>Chordata</taxon>
        <taxon>Craniata</taxon>
        <taxon>Vertebrata</taxon>
        <taxon>Euteleostomi</taxon>
        <taxon>Actinopterygii</taxon>
        <taxon>Neopterygii</taxon>
        <taxon>Teleostei</taxon>
        <taxon>Neoteleostei</taxon>
        <taxon>Acanthomorphata</taxon>
        <taxon>Gobiaria</taxon>
        <taxon>Gobiiformes</taxon>
        <taxon>Gobioidei</taxon>
        <taxon>Gobiidae</taxon>
        <taxon>Gobionellinae</taxon>
        <taxon>Mugilogobius</taxon>
    </lineage>
</organism>
<dbReference type="Gene3D" id="1.10.10.60">
    <property type="entry name" value="Homeodomain-like"/>
    <property type="match status" value="1"/>
</dbReference>
<keyword evidence="10" id="KW-1185">Reference proteome</keyword>
<accession>A0AAW0NNN9</accession>
<dbReference type="InterPro" id="IPR051306">
    <property type="entry name" value="Homeobox_regulator"/>
</dbReference>
<keyword evidence="4 5" id="KW-0539">Nucleus</keyword>
<feature type="region of interest" description="Disordered" evidence="7">
    <location>
        <begin position="1"/>
        <end position="64"/>
    </location>
</feature>
<keyword evidence="3 5" id="KW-0371">Homeobox</keyword>
<protein>
    <recommendedName>
        <fullName evidence="8">Homeobox domain-containing protein</fullName>
    </recommendedName>
</protein>
<dbReference type="GO" id="GO:0000981">
    <property type="term" value="F:DNA-binding transcription factor activity, RNA polymerase II-specific"/>
    <property type="evidence" value="ECO:0007669"/>
    <property type="project" value="TreeGrafter"/>
</dbReference>
<dbReference type="PANTHER" id="PTHR46123">
    <property type="entry name" value="MIX-TYPE HOMEOBOX GENE 1-RELATED"/>
    <property type="match status" value="1"/>
</dbReference>